<feature type="compositionally biased region" description="Polar residues" evidence="1">
    <location>
        <begin position="48"/>
        <end position="65"/>
    </location>
</feature>
<reference evidence="2 3" key="2">
    <citation type="journal article" date="2008" name="Nature">
        <title>The Phaeodactylum genome reveals the evolutionary history of diatom genomes.</title>
        <authorList>
            <person name="Bowler C."/>
            <person name="Allen A.E."/>
            <person name="Badger J.H."/>
            <person name="Grimwood J."/>
            <person name="Jabbari K."/>
            <person name="Kuo A."/>
            <person name="Maheswari U."/>
            <person name="Martens C."/>
            <person name="Maumus F."/>
            <person name="Otillar R.P."/>
            <person name="Rayko E."/>
            <person name="Salamov A."/>
            <person name="Vandepoele K."/>
            <person name="Beszteri B."/>
            <person name="Gruber A."/>
            <person name="Heijde M."/>
            <person name="Katinka M."/>
            <person name="Mock T."/>
            <person name="Valentin K."/>
            <person name="Verret F."/>
            <person name="Berges J.A."/>
            <person name="Brownlee C."/>
            <person name="Cadoret J.P."/>
            <person name="Chiovitti A."/>
            <person name="Choi C.J."/>
            <person name="Coesel S."/>
            <person name="De Martino A."/>
            <person name="Detter J.C."/>
            <person name="Durkin C."/>
            <person name="Falciatore A."/>
            <person name="Fournet J."/>
            <person name="Haruta M."/>
            <person name="Huysman M.J."/>
            <person name="Jenkins B.D."/>
            <person name="Jiroutova K."/>
            <person name="Jorgensen R.E."/>
            <person name="Joubert Y."/>
            <person name="Kaplan A."/>
            <person name="Kroger N."/>
            <person name="Kroth P.G."/>
            <person name="La Roche J."/>
            <person name="Lindquist E."/>
            <person name="Lommer M."/>
            <person name="Martin-Jezequel V."/>
            <person name="Lopez P.J."/>
            <person name="Lucas S."/>
            <person name="Mangogna M."/>
            <person name="McGinnis K."/>
            <person name="Medlin L.K."/>
            <person name="Montsant A."/>
            <person name="Oudot-Le Secq M.P."/>
            <person name="Napoli C."/>
            <person name="Obornik M."/>
            <person name="Parker M.S."/>
            <person name="Petit J.L."/>
            <person name="Porcel B.M."/>
            <person name="Poulsen N."/>
            <person name="Robison M."/>
            <person name="Rychlewski L."/>
            <person name="Rynearson T.A."/>
            <person name="Schmutz J."/>
            <person name="Shapiro H."/>
            <person name="Siaut M."/>
            <person name="Stanley M."/>
            <person name="Sussman M.R."/>
            <person name="Taylor A.R."/>
            <person name="Vardi A."/>
            <person name="von Dassow P."/>
            <person name="Vyverman W."/>
            <person name="Willis A."/>
            <person name="Wyrwicz L.S."/>
            <person name="Rokhsar D.S."/>
            <person name="Weissenbach J."/>
            <person name="Armbrust E.V."/>
            <person name="Green B.R."/>
            <person name="Van de Peer Y."/>
            <person name="Grigoriev I.V."/>
        </authorList>
    </citation>
    <scope>NUCLEOTIDE SEQUENCE [LARGE SCALE GENOMIC DNA]</scope>
    <source>
        <strain evidence="2 3">CCMP1335</strain>
    </source>
</reference>
<evidence type="ECO:0000313" key="2">
    <source>
        <dbReference type="EMBL" id="EED95322.1"/>
    </source>
</evidence>
<sequence length="316" mass="35164">MHSHQPGANTHTIHINFAKNEKMGRTVLRRIRNSFSSRRKQSDDNSERGSNNSTTRKVSIDQTVLSGDDNSRHNRSIQSFDVSEASSPMYRRSSSSGQFDCPVVEGRQTNEVDTLASTLRRTSLSDPSFLAHYPIETDSSCHCDDCYLQQRYSMMSTGYYGVPNQQLSAQNQSFARVDATASASPQFSSFYSPVTQKTQPPLPATNNNSSKQDDPALRARIEAVQIQQQLLGQNHPDVIFALSSLAKLHQKRGNYEEAESVMRESQMRSLLANTVPPIRYQNEEVSQGSVVEDDEDERCNDVGGGVAIPGEISFSM</sequence>
<reference evidence="2 3" key="1">
    <citation type="journal article" date="2004" name="Science">
        <title>The genome of the diatom Thalassiosira pseudonana: ecology, evolution, and metabolism.</title>
        <authorList>
            <person name="Armbrust E.V."/>
            <person name="Berges J.A."/>
            <person name="Bowler C."/>
            <person name="Green B.R."/>
            <person name="Martinez D."/>
            <person name="Putnam N.H."/>
            <person name="Zhou S."/>
            <person name="Allen A.E."/>
            <person name="Apt K.E."/>
            <person name="Bechner M."/>
            <person name="Brzezinski M.A."/>
            <person name="Chaal B.K."/>
            <person name="Chiovitti A."/>
            <person name="Davis A.K."/>
            <person name="Demarest M.S."/>
            <person name="Detter J.C."/>
            <person name="Glavina T."/>
            <person name="Goodstein D."/>
            <person name="Hadi M.Z."/>
            <person name="Hellsten U."/>
            <person name="Hildebrand M."/>
            <person name="Jenkins B.D."/>
            <person name="Jurka J."/>
            <person name="Kapitonov V.V."/>
            <person name="Kroger N."/>
            <person name="Lau W.W."/>
            <person name="Lane T.W."/>
            <person name="Larimer F.W."/>
            <person name="Lippmeier J.C."/>
            <person name="Lucas S."/>
            <person name="Medina M."/>
            <person name="Montsant A."/>
            <person name="Obornik M."/>
            <person name="Parker M.S."/>
            <person name="Palenik B."/>
            <person name="Pazour G.J."/>
            <person name="Richardson P.M."/>
            <person name="Rynearson T.A."/>
            <person name="Saito M.A."/>
            <person name="Schwartz D.C."/>
            <person name="Thamatrakoln K."/>
            <person name="Valentin K."/>
            <person name="Vardi A."/>
            <person name="Wilkerson F.P."/>
            <person name="Rokhsar D.S."/>
        </authorList>
    </citation>
    <scope>NUCLEOTIDE SEQUENCE [LARGE SCALE GENOMIC DNA]</scope>
    <source>
        <strain evidence="2 3">CCMP1335</strain>
    </source>
</reference>
<dbReference type="RefSeq" id="XP_002287879.1">
    <property type="nucleotide sequence ID" value="XM_002287843.1"/>
</dbReference>
<feature type="compositionally biased region" description="Polar residues" evidence="1">
    <location>
        <begin position="1"/>
        <end position="13"/>
    </location>
</feature>
<dbReference type="SUPFAM" id="SSF48452">
    <property type="entry name" value="TPR-like"/>
    <property type="match status" value="1"/>
</dbReference>
<feature type="region of interest" description="Disordered" evidence="1">
    <location>
        <begin position="1"/>
        <end position="101"/>
    </location>
</feature>
<feature type="compositionally biased region" description="Polar residues" evidence="1">
    <location>
        <begin position="191"/>
        <end position="210"/>
    </location>
</feature>
<dbReference type="HOGENOM" id="CLU_881350_0_0_1"/>
<dbReference type="GeneID" id="7444688"/>
<evidence type="ECO:0000313" key="3">
    <source>
        <dbReference type="Proteomes" id="UP000001449"/>
    </source>
</evidence>
<dbReference type="Proteomes" id="UP000001449">
    <property type="component" value="Chromosome 2"/>
</dbReference>
<dbReference type="KEGG" id="tps:THAPSDRAFT_21328"/>
<gene>
    <name evidence="2" type="ORF">THAPSDRAFT_21328</name>
</gene>
<dbReference type="InParanoid" id="B8BUP4"/>
<organism evidence="2 3">
    <name type="scientific">Thalassiosira pseudonana</name>
    <name type="common">Marine diatom</name>
    <name type="synonym">Cyclotella nana</name>
    <dbReference type="NCBI Taxonomy" id="35128"/>
    <lineage>
        <taxon>Eukaryota</taxon>
        <taxon>Sar</taxon>
        <taxon>Stramenopiles</taxon>
        <taxon>Ochrophyta</taxon>
        <taxon>Bacillariophyta</taxon>
        <taxon>Coscinodiscophyceae</taxon>
        <taxon>Thalassiosirophycidae</taxon>
        <taxon>Thalassiosirales</taxon>
        <taxon>Thalassiosiraceae</taxon>
        <taxon>Thalassiosira</taxon>
    </lineage>
</organism>
<keyword evidence="3" id="KW-1185">Reference proteome</keyword>
<evidence type="ECO:0000256" key="1">
    <source>
        <dbReference type="SAM" id="MobiDB-lite"/>
    </source>
</evidence>
<proteinExistence type="predicted"/>
<dbReference type="InterPro" id="IPR011990">
    <property type="entry name" value="TPR-like_helical_dom_sf"/>
</dbReference>
<dbReference type="PaxDb" id="35128-Thaps21328"/>
<dbReference type="EMBL" id="CM000639">
    <property type="protein sequence ID" value="EED95322.1"/>
    <property type="molecule type" value="Genomic_DNA"/>
</dbReference>
<name>B8BUP4_THAPS</name>
<dbReference type="eggNOG" id="ENOG502TB2T">
    <property type="taxonomic scope" value="Eukaryota"/>
</dbReference>
<dbReference type="Gene3D" id="1.25.40.10">
    <property type="entry name" value="Tetratricopeptide repeat domain"/>
    <property type="match status" value="1"/>
</dbReference>
<protein>
    <recommendedName>
        <fullName evidence="4">Kinesin light chain</fullName>
    </recommendedName>
</protein>
<dbReference type="Pfam" id="PF13424">
    <property type="entry name" value="TPR_12"/>
    <property type="match status" value="1"/>
</dbReference>
<evidence type="ECO:0008006" key="4">
    <source>
        <dbReference type="Google" id="ProtNLM"/>
    </source>
</evidence>
<dbReference type="AlphaFoldDB" id="B8BUP4"/>
<feature type="region of interest" description="Disordered" evidence="1">
    <location>
        <begin position="191"/>
        <end position="214"/>
    </location>
</feature>
<accession>B8BUP4</accession>
<feature type="compositionally biased region" description="Low complexity" evidence="1">
    <location>
        <begin position="83"/>
        <end position="96"/>
    </location>
</feature>